<dbReference type="InterPro" id="IPR025597">
    <property type="entry name" value="DUF4345"/>
</dbReference>
<protein>
    <recommendedName>
        <fullName evidence="4">DoxX family protein</fullName>
    </recommendedName>
</protein>
<keyword evidence="1" id="KW-0472">Membrane</keyword>
<evidence type="ECO:0008006" key="4">
    <source>
        <dbReference type="Google" id="ProtNLM"/>
    </source>
</evidence>
<feature type="transmembrane region" description="Helical" evidence="1">
    <location>
        <begin position="46"/>
        <end position="65"/>
    </location>
</feature>
<sequence length="129" mass="13885">MRGYVRGVLVALAALQFVLGFWLTFAPKTFYDNVPTVDWDPPFAEHAFRDFGAASLGLGVVLTAAAIRLDRYLATLALLAYLAFSVPHTAFHLGHLDGDQPGWSVVLAVGVGLMVVLPLTALAGTRRMT</sequence>
<comment type="caution">
    <text evidence="2">The sequence shown here is derived from an EMBL/GenBank/DDBJ whole genome shotgun (WGS) entry which is preliminary data.</text>
</comment>
<organism evidence="2 3">
    <name type="scientific">Kribbella soli</name>
    <dbReference type="NCBI Taxonomy" id="1124743"/>
    <lineage>
        <taxon>Bacteria</taxon>
        <taxon>Bacillati</taxon>
        <taxon>Actinomycetota</taxon>
        <taxon>Actinomycetes</taxon>
        <taxon>Propionibacteriales</taxon>
        <taxon>Kribbellaceae</taxon>
        <taxon>Kribbella</taxon>
    </lineage>
</organism>
<dbReference type="OrthoDB" id="74134at2"/>
<keyword evidence="3" id="KW-1185">Reference proteome</keyword>
<feature type="transmembrane region" description="Helical" evidence="1">
    <location>
        <begin position="103"/>
        <end position="123"/>
    </location>
</feature>
<feature type="transmembrane region" description="Helical" evidence="1">
    <location>
        <begin position="7"/>
        <end position="26"/>
    </location>
</feature>
<dbReference type="Pfam" id="PF14248">
    <property type="entry name" value="DUF4345"/>
    <property type="match status" value="1"/>
</dbReference>
<dbReference type="AlphaFoldDB" id="A0A4V2LYP4"/>
<dbReference type="Proteomes" id="UP000292346">
    <property type="component" value="Unassembled WGS sequence"/>
</dbReference>
<name>A0A4V2LYP4_9ACTN</name>
<accession>A0A4V2LYP4</accession>
<keyword evidence="1" id="KW-0812">Transmembrane</keyword>
<gene>
    <name evidence="2" type="ORF">E0H45_23500</name>
</gene>
<evidence type="ECO:0000313" key="2">
    <source>
        <dbReference type="EMBL" id="TCC05036.1"/>
    </source>
</evidence>
<dbReference type="RefSeq" id="WP_131340919.1">
    <property type="nucleotide sequence ID" value="NZ_SJJZ01000003.1"/>
</dbReference>
<evidence type="ECO:0000313" key="3">
    <source>
        <dbReference type="Proteomes" id="UP000292346"/>
    </source>
</evidence>
<dbReference type="EMBL" id="SJJZ01000003">
    <property type="protein sequence ID" value="TCC05036.1"/>
    <property type="molecule type" value="Genomic_DNA"/>
</dbReference>
<reference evidence="2 3" key="1">
    <citation type="submission" date="2019-02" db="EMBL/GenBank/DDBJ databases">
        <title>Kribbella capetownensis sp. nov. and Kribbella speibonae sp. nov., isolated from soil.</title>
        <authorList>
            <person name="Curtis S.M."/>
            <person name="Norton I."/>
            <person name="Everest G.J."/>
            <person name="Meyers P.R."/>
        </authorList>
    </citation>
    <scope>NUCLEOTIDE SEQUENCE [LARGE SCALE GENOMIC DNA]</scope>
    <source>
        <strain evidence="2 3">KCTC 29219</strain>
    </source>
</reference>
<feature type="transmembrane region" description="Helical" evidence="1">
    <location>
        <begin position="72"/>
        <end position="91"/>
    </location>
</feature>
<keyword evidence="1" id="KW-1133">Transmembrane helix</keyword>
<evidence type="ECO:0000256" key="1">
    <source>
        <dbReference type="SAM" id="Phobius"/>
    </source>
</evidence>
<proteinExistence type="predicted"/>